<comment type="caution">
    <text evidence="2">The sequence shown here is derived from an EMBL/GenBank/DDBJ whole genome shotgun (WGS) entry which is preliminary data.</text>
</comment>
<proteinExistence type="predicted"/>
<dbReference type="EMBL" id="CAWUPB010000994">
    <property type="protein sequence ID" value="CAK7335665.1"/>
    <property type="molecule type" value="Genomic_DNA"/>
</dbReference>
<organism evidence="2 3">
    <name type="scientific">Dovyalis caffra</name>
    <dbReference type="NCBI Taxonomy" id="77055"/>
    <lineage>
        <taxon>Eukaryota</taxon>
        <taxon>Viridiplantae</taxon>
        <taxon>Streptophyta</taxon>
        <taxon>Embryophyta</taxon>
        <taxon>Tracheophyta</taxon>
        <taxon>Spermatophyta</taxon>
        <taxon>Magnoliopsida</taxon>
        <taxon>eudicotyledons</taxon>
        <taxon>Gunneridae</taxon>
        <taxon>Pentapetalae</taxon>
        <taxon>rosids</taxon>
        <taxon>fabids</taxon>
        <taxon>Malpighiales</taxon>
        <taxon>Salicaceae</taxon>
        <taxon>Flacourtieae</taxon>
        <taxon>Dovyalis</taxon>
    </lineage>
</organism>
<evidence type="ECO:0000313" key="3">
    <source>
        <dbReference type="Proteomes" id="UP001314170"/>
    </source>
</evidence>
<reference evidence="2 3" key="1">
    <citation type="submission" date="2024-01" db="EMBL/GenBank/DDBJ databases">
        <authorList>
            <person name="Waweru B."/>
        </authorList>
    </citation>
    <scope>NUCLEOTIDE SEQUENCE [LARGE SCALE GENOMIC DNA]</scope>
</reference>
<dbReference type="Proteomes" id="UP001314170">
    <property type="component" value="Unassembled WGS sequence"/>
</dbReference>
<evidence type="ECO:0000313" key="2">
    <source>
        <dbReference type="EMBL" id="CAK7335665.1"/>
    </source>
</evidence>
<feature type="region of interest" description="Disordered" evidence="1">
    <location>
        <begin position="23"/>
        <end position="47"/>
    </location>
</feature>
<gene>
    <name evidence="2" type="ORF">DCAF_LOCUS10664</name>
</gene>
<evidence type="ECO:0000256" key="1">
    <source>
        <dbReference type="SAM" id="MobiDB-lite"/>
    </source>
</evidence>
<accession>A0AAV1RIE6</accession>
<keyword evidence="3" id="KW-1185">Reference proteome</keyword>
<sequence length="52" mass="5462">MKTRMNSVAERGFETLVMALSGSGPATTPLGETATRSGQDEVGLRPGTIIRI</sequence>
<dbReference type="AlphaFoldDB" id="A0AAV1RIE6"/>
<protein>
    <submittedName>
        <fullName evidence="2">Uncharacterized protein</fullName>
    </submittedName>
</protein>
<name>A0AAV1RIE6_9ROSI</name>